<evidence type="ECO:0000259" key="13">
    <source>
        <dbReference type="Pfam" id="PF13359"/>
    </source>
</evidence>
<reference evidence="14" key="1">
    <citation type="journal article" date="2018" name="PLoS Negl. Trop. Dis.">
        <title>Sialome diversity of ticks revealed by RNAseq of single tick salivary glands.</title>
        <authorList>
            <person name="Perner J."/>
            <person name="Kropackova S."/>
            <person name="Kopacek P."/>
            <person name="Ribeiro J.M."/>
        </authorList>
    </citation>
    <scope>NUCLEOTIDE SEQUENCE</scope>
    <source>
        <strain evidence="14">Siblings of single egg batch collected in Ceske Budejovice</strain>
        <tissue evidence="14">Salivary glands</tissue>
    </source>
</reference>
<dbReference type="EMBL" id="GEGO01007104">
    <property type="protein sequence ID" value="JAR88300.1"/>
    <property type="molecule type" value="Transcribed_RNA"/>
</dbReference>
<evidence type="ECO:0000256" key="9">
    <source>
        <dbReference type="ARBA" id="ARBA00022801"/>
    </source>
</evidence>
<feature type="non-terminal residue" evidence="14">
    <location>
        <position position="350"/>
    </location>
</feature>
<evidence type="ECO:0000256" key="8">
    <source>
        <dbReference type="ARBA" id="ARBA00022723"/>
    </source>
</evidence>
<organism evidence="14">
    <name type="scientific">Ixodes ricinus</name>
    <name type="common">Common tick</name>
    <name type="synonym">Acarus ricinus</name>
    <dbReference type="NCBI Taxonomy" id="34613"/>
    <lineage>
        <taxon>Eukaryota</taxon>
        <taxon>Metazoa</taxon>
        <taxon>Ecdysozoa</taxon>
        <taxon>Arthropoda</taxon>
        <taxon>Chelicerata</taxon>
        <taxon>Arachnida</taxon>
        <taxon>Acari</taxon>
        <taxon>Parasitiformes</taxon>
        <taxon>Ixodida</taxon>
        <taxon>Ixodoidea</taxon>
        <taxon>Ixodidae</taxon>
        <taxon>Ixodinae</taxon>
        <taxon>Ixodes</taxon>
    </lineage>
</organism>
<dbReference type="InterPro" id="IPR026103">
    <property type="entry name" value="HARBI1_animal"/>
</dbReference>
<accession>A0A147BBZ9</accession>
<dbReference type="InterPro" id="IPR027806">
    <property type="entry name" value="HARBI1_dom"/>
</dbReference>
<dbReference type="GO" id="GO:0005634">
    <property type="term" value="C:nucleus"/>
    <property type="evidence" value="ECO:0007669"/>
    <property type="project" value="UniProtKB-SubCell"/>
</dbReference>
<comment type="similarity">
    <text evidence="4">Belongs to the HARBI1 family.</text>
</comment>
<evidence type="ECO:0000256" key="12">
    <source>
        <dbReference type="ARBA" id="ARBA00045850"/>
    </source>
</evidence>
<evidence type="ECO:0000313" key="14">
    <source>
        <dbReference type="EMBL" id="JAR88300.1"/>
    </source>
</evidence>
<dbReference type="GO" id="GO:0005737">
    <property type="term" value="C:cytoplasm"/>
    <property type="evidence" value="ECO:0007669"/>
    <property type="project" value="UniProtKB-SubCell"/>
</dbReference>
<dbReference type="PANTHER" id="PTHR22930">
    <property type="match status" value="1"/>
</dbReference>
<dbReference type="Pfam" id="PF13359">
    <property type="entry name" value="DDE_Tnp_4"/>
    <property type="match status" value="1"/>
</dbReference>
<dbReference type="PRINTS" id="PR02086">
    <property type="entry name" value="PUTNUCHARBI1"/>
</dbReference>
<proteinExistence type="inferred from homology"/>
<comment type="subcellular location">
    <subcellularLocation>
        <location evidence="3">Cytoplasm</location>
    </subcellularLocation>
    <subcellularLocation>
        <location evidence="2">Nucleus</location>
    </subcellularLocation>
</comment>
<keyword evidence="10" id="KW-0539">Nucleus</keyword>
<comment type="function">
    <text evidence="12">Transposase-derived protein that may have nuclease activity. Does not have transposase activity.</text>
</comment>
<evidence type="ECO:0000256" key="3">
    <source>
        <dbReference type="ARBA" id="ARBA00004496"/>
    </source>
</evidence>
<evidence type="ECO:0000256" key="4">
    <source>
        <dbReference type="ARBA" id="ARBA00006958"/>
    </source>
</evidence>
<sequence length="350" mass="39493">RERVFRERLNPLDVFDEFELQQRFRFGYDGIMYLVELLRPDLEPQTRRSHDVSTELQVIVALQFFATGNFLITAGDYVHVHVSTASRIVRKVTAALARRAEMFIRWPNEAEEAEVQQQFFEVAGFPSVVGAVDGTHIRIQGPSDHEEAYINRHGYHSVNVQVVVDAAYQIRHVVARWPGSANDSKIFKKSALSVKLSNGTYDGLLLGDSGYACEPWLMTPFLVPSSSPEEEYNKAHITTRCIVERTIGQLKRRFHCLHAELRMQPKRCCDIVVACCILHNLAKWFPCSLPSTSLPIPHFAAGNDAQPSCTSELLLWPGFFREFPHFAAGNDAQPSCTSDLVGCLEEGEAR</sequence>
<evidence type="ECO:0000256" key="10">
    <source>
        <dbReference type="ARBA" id="ARBA00023242"/>
    </source>
</evidence>
<keyword evidence="6" id="KW-0963">Cytoplasm</keyword>
<protein>
    <recommendedName>
        <fullName evidence="5">Putative nuclease HARBI1</fullName>
    </recommendedName>
    <alternativeName>
        <fullName evidence="11">Harbinger transposase-derived nuclease</fullName>
    </alternativeName>
</protein>
<dbReference type="AlphaFoldDB" id="A0A147BBZ9"/>
<dbReference type="GO" id="GO:0046872">
    <property type="term" value="F:metal ion binding"/>
    <property type="evidence" value="ECO:0007669"/>
    <property type="project" value="UniProtKB-KW"/>
</dbReference>
<dbReference type="GO" id="GO:0016787">
    <property type="term" value="F:hydrolase activity"/>
    <property type="evidence" value="ECO:0007669"/>
    <property type="project" value="UniProtKB-KW"/>
</dbReference>
<keyword evidence="9" id="KW-0378">Hydrolase</keyword>
<comment type="cofactor">
    <cofactor evidence="1">
        <name>a divalent metal cation</name>
        <dbReference type="ChEBI" id="CHEBI:60240"/>
    </cofactor>
</comment>
<evidence type="ECO:0000256" key="11">
    <source>
        <dbReference type="ARBA" id="ARBA00030126"/>
    </source>
</evidence>
<evidence type="ECO:0000256" key="7">
    <source>
        <dbReference type="ARBA" id="ARBA00022722"/>
    </source>
</evidence>
<feature type="domain" description="DDE Tnp4" evidence="13">
    <location>
        <begin position="132"/>
        <end position="280"/>
    </location>
</feature>
<keyword evidence="8" id="KW-0479">Metal-binding</keyword>
<feature type="non-terminal residue" evidence="14">
    <location>
        <position position="1"/>
    </location>
</feature>
<dbReference type="InterPro" id="IPR045249">
    <property type="entry name" value="HARBI1-like"/>
</dbReference>
<evidence type="ECO:0000256" key="1">
    <source>
        <dbReference type="ARBA" id="ARBA00001968"/>
    </source>
</evidence>
<evidence type="ECO:0000256" key="6">
    <source>
        <dbReference type="ARBA" id="ARBA00022490"/>
    </source>
</evidence>
<dbReference type="GO" id="GO:0004518">
    <property type="term" value="F:nuclease activity"/>
    <property type="evidence" value="ECO:0007669"/>
    <property type="project" value="UniProtKB-KW"/>
</dbReference>
<keyword evidence="7" id="KW-0540">Nuclease</keyword>
<name>A0A147BBZ9_IXORI</name>
<evidence type="ECO:0000256" key="5">
    <source>
        <dbReference type="ARBA" id="ARBA00015519"/>
    </source>
</evidence>
<evidence type="ECO:0000256" key="2">
    <source>
        <dbReference type="ARBA" id="ARBA00004123"/>
    </source>
</evidence>
<dbReference type="PANTHER" id="PTHR22930:SF286">
    <property type="entry name" value="NUCLEASE HARBI1"/>
    <property type="match status" value="1"/>
</dbReference>